<gene>
    <name evidence="9" type="ORF">SAMN05421637_2777</name>
</gene>
<dbReference type="eggNOG" id="COG0601">
    <property type="taxonomic scope" value="Bacteria"/>
</dbReference>
<evidence type="ECO:0000256" key="3">
    <source>
        <dbReference type="ARBA" id="ARBA00022475"/>
    </source>
</evidence>
<protein>
    <submittedName>
        <fullName evidence="9">Peptide/nickel transport system permease protein</fullName>
    </submittedName>
</protein>
<dbReference type="OrthoDB" id="3543764at2"/>
<evidence type="ECO:0000259" key="8">
    <source>
        <dbReference type="PROSITE" id="PS50928"/>
    </source>
</evidence>
<feature type="transmembrane region" description="Helical" evidence="7">
    <location>
        <begin position="101"/>
        <end position="122"/>
    </location>
</feature>
<name>A0A1H7B162_9MICO</name>
<feature type="transmembrane region" description="Helical" evidence="7">
    <location>
        <begin position="235"/>
        <end position="257"/>
    </location>
</feature>
<feature type="transmembrane region" description="Helical" evidence="7">
    <location>
        <begin position="287"/>
        <end position="307"/>
    </location>
</feature>
<dbReference type="InterPro" id="IPR045621">
    <property type="entry name" value="BPD_transp_1_N"/>
</dbReference>
<keyword evidence="6 7" id="KW-0472">Membrane</keyword>
<dbReference type="Pfam" id="PF00528">
    <property type="entry name" value="BPD_transp_1"/>
    <property type="match status" value="1"/>
</dbReference>
<evidence type="ECO:0000256" key="6">
    <source>
        <dbReference type="ARBA" id="ARBA00023136"/>
    </source>
</evidence>
<proteinExistence type="inferred from homology"/>
<comment type="similarity">
    <text evidence="7">Belongs to the binding-protein-dependent transport system permease family.</text>
</comment>
<dbReference type="InterPro" id="IPR035906">
    <property type="entry name" value="MetI-like_sf"/>
</dbReference>
<sequence length="317" mass="33751">MIHFAARRGVRALGVLLLVAVLAMSTPMMLPGSPALAALGLEATDEEIAAFNDKYNLGADPFTRLWNWLDGLVHGDLGTSIITDAAVTGQLAERLPVTLELVLVSLAVALVIALPVALRAAWRPGSVLDRVSQVLAFVLLSMPGFVLGMLLIYLFAVVLRVLPATGWVPFSEDPLGHLTHLILPVTTMALAEAAVYLRALRADADEVLDSTYIHAAQARGMKPARLLLARALRPASLPLVTLVGLNLGMALGGTLVVETMYAIPGMGRYVSTAIGQRDYPVIESTTIILAAAMVTATLLVDLSYRLIDPRIAHVARS</sequence>
<evidence type="ECO:0000256" key="5">
    <source>
        <dbReference type="ARBA" id="ARBA00022989"/>
    </source>
</evidence>
<keyword evidence="4 7" id="KW-0812">Transmembrane</keyword>
<dbReference type="Pfam" id="PF19300">
    <property type="entry name" value="BPD_transp_1_N"/>
    <property type="match status" value="1"/>
</dbReference>
<dbReference type="AlphaFoldDB" id="A0A1H7B162"/>
<feature type="transmembrane region" description="Helical" evidence="7">
    <location>
        <begin position="178"/>
        <end position="197"/>
    </location>
</feature>
<dbReference type="GO" id="GO:0005886">
    <property type="term" value="C:plasma membrane"/>
    <property type="evidence" value="ECO:0007669"/>
    <property type="project" value="UniProtKB-SubCell"/>
</dbReference>
<dbReference type="Gene3D" id="1.10.3720.10">
    <property type="entry name" value="MetI-like"/>
    <property type="match status" value="1"/>
</dbReference>
<feature type="domain" description="ABC transmembrane type-1" evidence="8">
    <location>
        <begin position="95"/>
        <end position="300"/>
    </location>
</feature>
<dbReference type="CDD" id="cd06261">
    <property type="entry name" value="TM_PBP2"/>
    <property type="match status" value="1"/>
</dbReference>
<dbReference type="STRING" id="1043493.SAMN05421637_2777"/>
<dbReference type="EMBL" id="FNZI01000010">
    <property type="protein sequence ID" value="SEJ71238.1"/>
    <property type="molecule type" value="Genomic_DNA"/>
</dbReference>
<comment type="subcellular location">
    <subcellularLocation>
        <location evidence="1 7">Cell membrane</location>
        <topology evidence="1 7">Multi-pass membrane protein</topology>
    </subcellularLocation>
</comment>
<evidence type="ECO:0000256" key="2">
    <source>
        <dbReference type="ARBA" id="ARBA00022448"/>
    </source>
</evidence>
<accession>A0A1H7B162</accession>
<evidence type="ECO:0000256" key="7">
    <source>
        <dbReference type="RuleBase" id="RU363032"/>
    </source>
</evidence>
<feature type="transmembrane region" description="Helical" evidence="7">
    <location>
        <begin position="134"/>
        <end position="158"/>
    </location>
</feature>
<keyword evidence="2 7" id="KW-0813">Transport</keyword>
<dbReference type="InterPro" id="IPR000515">
    <property type="entry name" value="MetI-like"/>
</dbReference>
<dbReference type="PANTHER" id="PTHR43163">
    <property type="entry name" value="DIPEPTIDE TRANSPORT SYSTEM PERMEASE PROTEIN DPPB-RELATED"/>
    <property type="match status" value="1"/>
</dbReference>
<dbReference type="PANTHER" id="PTHR43163:SF6">
    <property type="entry name" value="DIPEPTIDE TRANSPORT SYSTEM PERMEASE PROTEIN DPPB-RELATED"/>
    <property type="match status" value="1"/>
</dbReference>
<organism evidence="9 10">
    <name type="scientific">Demequina mangrovi</name>
    <dbReference type="NCBI Taxonomy" id="1043493"/>
    <lineage>
        <taxon>Bacteria</taxon>
        <taxon>Bacillati</taxon>
        <taxon>Actinomycetota</taxon>
        <taxon>Actinomycetes</taxon>
        <taxon>Micrococcales</taxon>
        <taxon>Demequinaceae</taxon>
        <taxon>Demequina</taxon>
    </lineage>
</organism>
<evidence type="ECO:0000313" key="9">
    <source>
        <dbReference type="EMBL" id="SEJ71238.1"/>
    </source>
</evidence>
<dbReference type="Proteomes" id="UP000183315">
    <property type="component" value="Unassembled WGS sequence"/>
</dbReference>
<dbReference type="GO" id="GO:0055085">
    <property type="term" value="P:transmembrane transport"/>
    <property type="evidence" value="ECO:0007669"/>
    <property type="project" value="InterPro"/>
</dbReference>
<evidence type="ECO:0000256" key="1">
    <source>
        <dbReference type="ARBA" id="ARBA00004651"/>
    </source>
</evidence>
<keyword evidence="10" id="KW-1185">Reference proteome</keyword>
<dbReference type="RefSeq" id="WP_042216703.1">
    <property type="nucleotide sequence ID" value="NZ_BBLU01000020.1"/>
</dbReference>
<keyword evidence="5 7" id="KW-1133">Transmembrane helix</keyword>
<evidence type="ECO:0000313" key="10">
    <source>
        <dbReference type="Proteomes" id="UP000183315"/>
    </source>
</evidence>
<evidence type="ECO:0000256" key="4">
    <source>
        <dbReference type="ARBA" id="ARBA00022692"/>
    </source>
</evidence>
<keyword evidence="3" id="KW-1003">Cell membrane</keyword>
<dbReference type="SUPFAM" id="SSF161098">
    <property type="entry name" value="MetI-like"/>
    <property type="match status" value="1"/>
</dbReference>
<reference evidence="10" key="1">
    <citation type="submission" date="2016-10" db="EMBL/GenBank/DDBJ databases">
        <authorList>
            <person name="Varghese N."/>
        </authorList>
    </citation>
    <scope>NUCLEOTIDE SEQUENCE [LARGE SCALE GENOMIC DNA]</scope>
    <source>
        <strain evidence="10">DSM 24868</strain>
    </source>
</reference>
<dbReference type="PROSITE" id="PS50928">
    <property type="entry name" value="ABC_TM1"/>
    <property type="match status" value="1"/>
</dbReference>